<organism evidence="1">
    <name type="scientific">Blastobotrys adeninivorans</name>
    <name type="common">Yeast</name>
    <name type="synonym">Arxula adeninivorans</name>
    <dbReference type="NCBI Taxonomy" id="409370"/>
    <lineage>
        <taxon>Eukaryota</taxon>
        <taxon>Fungi</taxon>
        <taxon>Dikarya</taxon>
        <taxon>Ascomycota</taxon>
        <taxon>Saccharomycotina</taxon>
        <taxon>Dipodascomycetes</taxon>
        <taxon>Dipodascales</taxon>
        <taxon>Trichomonascaceae</taxon>
        <taxon>Blastobotrys</taxon>
    </lineage>
</organism>
<evidence type="ECO:0000313" key="1">
    <source>
        <dbReference type="EMBL" id="CDP34685.1"/>
    </source>
</evidence>
<sequence>MPPRGKKRKAKESQKKRVATQLIDRTAPLKAEVLEKNVEKPEQYVQEDETHSETTFETTEAILDHAEREIDDIIRAEIPQRPREKEINLFSTKELLELAARKIQEFNLAGTFPDQLTVLAERYRQSENEAIHINQLVDATNHSLSKIDKTLEKLEDICRTRERSESEVQRILVLRSRVAERVKQLYEDNAKQKIMNDRMYDKVNQTRELFLKFFAEIFVYRLERAEHKAGIAQSRTGHALVGAWFQRFNIVPIDSYDCECGQLCPADILKKCPMMKQFRHLVKDADSSLYDKKSLATKHGVAAIVSHVESCLAKQSL</sequence>
<accession>A0A060T0U2</accession>
<dbReference type="AlphaFoldDB" id="A0A060T0U2"/>
<protein>
    <submittedName>
        <fullName evidence="1">ARAD1C18194p</fullName>
    </submittedName>
</protein>
<dbReference type="EMBL" id="HG937693">
    <property type="protein sequence ID" value="CDP34685.1"/>
    <property type="molecule type" value="Genomic_DNA"/>
</dbReference>
<gene>
    <name evidence="1" type="ORF">GNLVRS02_ARAD1C18194g</name>
</gene>
<name>A0A060T0U2_BLAAD</name>
<reference evidence="1" key="2">
    <citation type="submission" date="2014-06" db="EMBL/GenBank/DDBJ databases">
        <title>The complete genome of Blastobotrys (Arxula) adeninivorans LS3 - a yeast of biotechnological interest.</title>
        <authorList>
            <person name="Kunze G."/>
            <person name="Gaillardin C."/>
            <person name="Czernicka M."/>
            <person name="Durrens P."/>
            <person name="Martin T."/>
            <person name="Boer E."/>
            <person name="Gabaldon T."/>
            <person name="Cruz J."/>
            <person name="Talla E."/>
            <person name="Marck C."/>
            <person name="Goffeau A."/>
            <person name="Barbe V."/>
            <person name="Baret P."/>
            <person name="Baronian K."/>
            <person name="Beier S."/>
            <person name="Bleykasten C."/>
            <person name="Bode R."/>
            <person name="Casaregola S."/>
            <person name="Despons L."/>
            <person name="Fairhead C."/>
            <person name="Giersberg M."/>
            <person name="Gierski P."/>
            <person name="Hahnel U."/>
            <person name="Hartmann A."/>
            <person name="Jankowska D."/>
            <person name="Jubin C."/>
            <person name="Jung P."/>
            <person name="Lafontaine I."/>
            <person name="Leh-Louis V."/>
            <person name="Lemaire M."/>
            <person name="Marcet-Houben M."/>
            <person name="Mascher M."/>
            <person name="Morel G."/>
            <person name="Richard G.-F."/>
            <person name="Riechen J."/>
            <person name="Sacerdot C."/>
            <person name="Sarkar A."/>
            <person name="Savel G."/>
            <person name="Schacherer J."/>
            <person name="Sherman D."/>
            <person name="Straub M.-L."/>
            <person name="Stein N."/>
            <person name="Thierry A."/>
            <person name="Trautwein-Schult A."/>
            <person name="Westhof E."/>
            <person name="Worch S."/>
            <person name="Dujon B."/>
            <person name="Souciet J.-L."/>
            <person name="Wincker P."/>
            <person name="Scholz U."/>
            <person name="Neuveglise N."/>
        </authorList>
    </citation>
    <scope>NUCLEOTIDE SEQUENCE</scope>
    <source>
        <strain evidence="1">LS3</strain>
    </source>
</reference>
<proteinExistence type="predicted"/>
<reference evidence="1" key="1">
    <citation type="submission" date="2014-02" db="EMBL/GenBank/DDBJ databases">
        <authorList>
            <person name="Genoscope - CEA"/>
        </authorList>
    </citation>
    <scope>NUCLEOTIDE SEQUENCE</scope>
    <source>
        <strain evidence="1">LS3</strain>
    </source>
</reference>